<dbReference type="RefSeq" id="YP_009112996.1">
    <property type="nucleotide sequence ID" value="NC_026010.1"/>
</dbReference>
<reference evidence="2" key="1">
    <citation type="submission" date="2014-10" db="EMBL/GenBank/DDBJ databases">
        <title>Characterization and complete genome sequence of the Shigella flexneri bacteriophage pSf-2.</title>
        <authorList>
            <person name="Jun J.W."/>
            <person name="Park S.C."/>
        </authorList>
    </citation>
    <scope>NUCLEOTIDE SEQUENCE [LARGE SCALE GENOMIC DNA]</scope>
</reference>
<sequence>MAAWVLIILMGTGPDHVYMESEQSCNKAREVIAENKPFGYEVKTMCVKR</sequence>
<protein>
    <submittedName>
        <fullName evidence="1">Uncharacterized protein</fullName>
    </submittedName>
</protein>
<organism evidence="1 2">
    <name type="scientific">Shigella phage pSf-2</name>
    <dbReference type="NCBI Taxonomy" id="1572702"/>
    <lineage>
        <taxon>Viruses</taxon>
        <taxon>Duplodnaviria</taxon>
        <taxon>Heunggongvirae</taxon>
        <taxon>Uroviricota</taxon>
        <taxon>Caudoviricetes</taxon>
        <taxon>Drexlerviridae</taxon>
        <taxon>Tunavirinae</taxon>
        <taxon>Tunavirus</taxon>
        <taxon>Tunavirus PSf2</taxon>
    </lineage>
</organism>
<keyword evidence="2" id="KW-1185">Reference proteome</keyword>
<name>A0A0A7NRV6_9CAUD</name>
<dbReference type="GeneID" id="22807784"/>
<dbReference type="KEGG" id="vg:22807784"/>
<reference evidence="1 2" key="2">
    <citation type="journal article" date="2016" name="Curr. Microbiol.">
        <title>Isolation and Comparative Genomic Analysis of T1-Like Shigella Bacteriophage pSf-2.</title>
        <authorList>
            <person name="Jun J.W."/>
            <person name="Kim H.J."/>
            <person name="Yun S.K."/>
            <person name="Chai J.Y."/>
            <person name="Lee B.C."/>
            <person name="Park S.C."/>
        </authorList>
    </citation>
    <scope>NUCLEOTIDE SEQUENCE [LARGE SCALE GENOMIC DNA]</scope>
</reference>
<proteinExistence type="predicted"/>
<dbReference type="EMBL" id="KP085586">
    <property type="protein sequence ID" value="AIZ95083.1"/>
    <property type="molecule type" value="Genomic_DNA"/>
</dbReference>
<dbReference type="Proteomes" id="UP000030926">
    <property type="component" value="Segment"/>
</dbReference>
<dbReference type="OrthoDB" id="26349at10239"/>
<evidence type="ECO:0000313" key="1">
    <source>
        <dbReference type="EMBL" id="AIZ95083.1"/>
    </source>
</evidence>
<evidence type="ECO:0000313" key="2">
    <source>
        <dbReference type="Proteomes" id="UP000030926"/>
    </source>
</evidence>
<accession>A0A0A7NRV6</accession>
<gene>
    <name evidence="1" type="ORF">pSf2_058</name>
</gene>